<evidence type="ECO:0000313" key="1">
    <source>
        <dbReference type="EMBL" id="UYV67772.1"/>
    </source>
</evidence>
<sequence>MSEHSRNISNQDTRSLLYQYTLNTGHSFNTNHPTIHYRHIHNQHQRLVLESIESHRHNSINRKIELPDAYRALLALHVMQSRVNIDADRKIERGMGGNKERQRVPIRDSRWEMMEEDRWDLSLPATYIAFIRLQLMLTYI</sequence>
<dbReference type="EMBL" id="CP092867">
    <property type="protein sequence ID" value="UYV67772.1"/>
    <property type="molecule type" value="Genomic_DNA"/>
</dbReference>
<protein>
    <submittedName>
        <fullName evidence="1">Uncharacterized protein</fullName>
    </submittedName>
</protein>
<proteinExistence type="predicted"/>
<evidence type="ECO:0000313" key="2">
    <source>
        <dbReference type="Proteomes" id="UP001235939"/>
    </source>
</evidence>
<reference evidence="1 2" key="1">
    <citation type="submission" date="2022-01" db="EMBL/GenBank/DDBJ databases">
        <title>A chromosomal length assembly of Cordylochernes scorpioides.</title>
        <authorList>
            <person name="Zeh D."/>
            <person name="Zeh J."/>
        </authorList>
    </citation>
    <scope>NUCLEOTIDE SEQUENCE [LARGE SCALE GENOMIC DNA]</scope>
    <source>
        <strain evidence="1">IN4F17</strain>
        <tissue evidence="1">Whole Body</tissue>
    </source>
</reference>
<name>A0ABY6KIY3_9ARAC</name>
<accession>A0ABY6KIY3</accession>
<dbReference type="Proteomes" id="UP001235939">
    <property type="component" value="Chromosome 05"/>
</dbReference>
<organism evidence="1 2">
    <name type="scientific">Cordylochernes scorpioides</name>
    <dbReference type="NCBI Taxonomy" id="51811"/>
    <lineage>
        <taxon>Eukaryota</taxon>
        <taxon>Metazoa</taxon>
        <taxon>Ecdysozoa</taxon>
        <taxon>Arthropoda</taxon>
        <taxon>Chelicerata</taxon>
        <taxon>Arachnida</taxon>
        <taxon>Pseudoscorpiones</taxon>
        <taxon>Cheliferoidea</taxon>
        <taxon>Chernetidae</taxon>
        <taxon>Cordylochernes</taxon>
    </lineage>
</organism>
<gene>
    <name evidence="1" type="ORF">LAZ67_5001938</name>
</gene>
<keyword evidence="2" id="KW-1185">Reference proteome</keyword>
<feature type="non-terminal residue" evidence="1">
    <location>
        <position position="140"/>
    </location>
</feature>